<evidence type="ECO:0000313" key="2">
    <source>
        <dbReference type="EMBL" id="RWY33509.1"/>
    </source>
</evidence>
<proteinExistence type="predicted"/>
<evidence type="ECO:0000313" key="3">
    <source>
        <dbReference type="Proteomes" id="UP000287168"/>
    </source>
</evidence>
<organism evidence="2 3">
    <name type="scientific">Falsigemmobacter intermedius</name>
    <dbReference type="NCBI Taxonomy" id="1553448"/>
    <lineage>
        <taxon>Bacteria</taxon>
        <taxon>Pseudomonadati</taxon>
        <taxon>Pseudomonadota</taxon>
        <taxon>Alphaproteobacteria</taxon>
        <taxon>Rhodobacterales</taxon>
        <taxon>Paracoccaceae</taxon>
        <taxon>Falsigemmobacter</taxon>
    </lineage>
</organism>
<gene>
    <name evidence="2" type="ORF">EP867_19650</name>
</gene>
<dbReference type="AlphaFoldDB" id="A0A3S3W8V2"/>
<keyword evidence="3" id="KW-1185">Reference proteome</keyword>
<sequence>MSMTFYISLLFSPFGLTPAMAQQSQTIINIRNAGGINCGQFLGAMRQENNPIDKTAFLQWAAAYTTAFSRERSLIDAFPIIDTRELVVMTGLLCLEDERVTFEVALRTALSRLEPFWVKGSPEILNLTDPSGRRV</sequence>
<keyword evidence="1" id="KW-0732">Signal</keyword>
<dbReference type="Proteomes" id="UP000287168">
    <property type="component" value="Unassembled WGS sequence"/>
</dbReference>
<feature type="signal peptide" evidence="1">
    <location>
        <begin position="1"/>
        <end position="21"/>
    </location>
</feature>
<evidence type="ECO:0000256" key="1">
    <source>
        <dbReference type="SAM" id="SignalP"/>
    </source>
</evidence>
<name>A0A3S3W8V2_9RHOB</name>
<dbReference type="EMBL" id="SBLC01000143">
    <property type="protein sequence ID" value="RWY33509.1"/>
    <property type="molecule type" value="Genomic_DNA"/>
</dbReference>
<reference evidence="2 3" key="1">
    <citation type="journal article" date="2015" name="Int. J. Syst. Evol. Microbiol.">
        <title>Gemmobacter intermedius sp. nov., isolated from a white stork (Ciconia ciconia).</title>
        <authorList>
            <person name="Kampfer P."/>
            <person name="Jerzak L."/>
            <person name="Wilharm G."/>
            <person name="Golke J."/>
            <person name="Busse H.J."/>
            <person name="Glaeser S.P."/>
        </authorList>
    </citation>
    <scope>NUCLEOTIDE SEQUENCE [LARGE SCALE GENOMIC DNA]</scope>
    <source>
        <strain evidence="2 3">119/4</strain>
    </source>
</reference>
<feature type="chain" id="PRO_5018629532" evidence="1">
    <location>
        <begin position="22"/>
        <end position="135"/>
    </location>
</feature>
<accession>A0A3S3W8V2</accession>
<dbReference type="RefSeq" id="WP_164888990.1">
    <property type="nucleotide sequence ID" value="NZ_SBLC01000143.1"/>
</dbReference>
<protein>
    <submittedName>
        <fullName evidence="2">Uncharacterized protein</fullName>
    </submittedName>
</protein>
<comment type="caution">
    <text evidence="2">The sequence shown here is derived from an EMBL/GenBank/DDBJ whole genome shotgun (WGS) entry which is preliminary data.</text>
</comment>
<feature type="non-terminal residue" evidence="2">
    <location>
        <position position="135"/>
    </location>
</feature>